<keyword evidence="2" id="KW-1003">Cell membrane</keyword>
<name>A0ABN1HII4_9ACTN</name>
<feature type="domain" description="Membrane transport protein MMPL" evidence="8">
    <location>
        <begin position="12"/>
        <end position="218"/>
    </location>
</feature>
<proteinExistence type="predicted"/>
<reference evidence="9 10" key="1">
    <citation type="journal article" date="2019" name="Int. J. Syst. Evol. Microbiol.">
        <title>The Global Catalogue of Microorganisms (GCM) 10K type strain sequencing project: providing services to taxonomists for standard genome sequencing and annotation.</title>
        <authorList>
            <consortium name="The Broad Institute Genomics Platform"/>
            <consortium name="The Broad Institute Genome Sequencing Center for Infectious Disease"/>
            <person name="Wu L."/>
            <person name="Ma J."/>
        </authorList>
    </citation>
    <scope>NUCLEOTIDE SEQUENCE [LARGE SCALE GENOMIC DNA]</scope>
    <source>
        <strain evidence="9 10">JCM 10367</strain>
    </source>
</reference>
<feature type="transmembrane region" description="Helical" evidence="7">
    <location>
        <begin position="38"/>
        <end position="57"/>
    </location>
</feature>
<comment type="subcellular location">
    <subcellularLocation>
        <location evidence="1">Cell membrane</location>
        <topology evidence="1">Multi-pass membrane protein</topology>
    </subcellularLocation>
</comment>
<evidence type="ECO:0000256" key="6">
    <source>
        <dbReference type="SAM" id="MobiDB-lite"/>
    </source>
</evidence>
<dbReference type="InterPro" id="IPR004869">
    <property type="entry name" value="MMPL_dom"/>
</dbReference>
<dbReference type="PANTHER" id="PTHR33406:SF13">
    <property type="entry name" value="MEMBRANE PROTEIN YDFJ"/>
    <property type="match status" value="1"/>
</dbReference>
<evidence type="ECO:0000256" key="1">
    <source>
        <dbReference type="ARBA" id="ARBA00004651"/>
    </source>
</evidence>
<feature type="transmembrane region" description="Helical" evidence="7">
    <location>
        <begin position="181"/>
        <end position="203"/>
    </location>
</feature>
<feature type="region of interest" description="Disordered" evidence="6">
    <location>
        <begin position="216"/>
        <end position="236"/>
    </location>
</feature>
<evidence type="ECO:0000256" key="4">
    <source>
        <dbReference type="ARBA" id="ARBA00022989"/>
    </source>
</evidence>
<evidence type="ECO:0000256" key="7">
    <source>
        <dbReference type="SAM" id="Phobius"/>
    </source>
</evidence>
<dbReference type="PANTHER" id="PTHR33406">
    <property type="entry name" value="MEMBRANE PROTEIN MJ1562-RELATED"/>
    <property type="match status" value="1"/>
</dbReference>
<feature type="transmembrane region" description="Helical" evidence="7">
    <location>
        <begin position="109"/>
        <end position="126"/>
    </location>
</feature>
<gene>
    <name evidence="9" type="ORF">GCM10009535_32930</name>
</gene>
<evidence type="ECO:0000256" key="3">
    <source>
        <dbReference type="ARBA" id="ARBA00022692"/>
    </source>
</evidence>
<evidence type="ECO:0000256" key="5">
    <source>
        <dbReference type="ARBA" id="ARBA00023136"/>
    </source>
</evidence>
<keyword evidence="10" id="KW-1185">Reference proteome</keyword>
<dbReference type="EMBL" id="BAAAGU010000032">
    <property type="protein sequence ID" value="GAA0652044.1"/>
    <property type="molecule type" value="Genomic_DNA"/>
</dbReference>
<protein>
    <recommendedName>
        <fullName evidence="8">Membrane transport protein MMPL domain-containing protein</fullName>
    </recommendedName>
</protein>
<evidence type="ECO:0000313" key="10">
    <source>
        <dbReference type="Proteomes" id="UP001500724"/>
    </source>
</evidence>
<dbReference type="Pfam" id="PF03176">
    <property type="entry name" value="MMPL"/>
    <property type="match status" value="1"/>
</dbReference>
<feature type="transmembrane region" description="Helical" evidence="7">
    <location>
        <begin position="146"/>
        <end position="169"/>
    </location>
</feature>
<keyword evidence="4 7" id="KW-1133">Transmembrane helix</keyword>
<comment type="caution">
    <text evidence="9">The sequence shown here is derived from an EMBL/GenBank/DDBJ whole genome shotgun (WGS) entry which is preliminary data.</text>
</comment>
<evidence type="ECO:0000256" key="2">
    <source>
        <dbReference type="ARBA" id="ARBA00022475"/>
    </source>
</evidence>
<feature type="transmembrane region" description="Helical" evidence="7">
    <location>
        <begin position="69"/>
        <end position="89"/>
    </location>
</feature>
<dbReference type="SUPFAM" id="SSF82866">
    <property type="entry name" value="Multidrug efflux transporter AcrB transmembrane domain"/>
    <property type="match status" value="1"/>
</dbReference>
<dbReference type="Proteomes" id="UP001500724">
    <property type="component" value="Unassembled WGS sequence"/>
</dbReference>
<dbReference type="Gene3D" id="1.20.1640.10">
    <property type="entry name" value="Multidrug efflux transporter AcrB transmembrane domain"/>
    <property type="match status" value="1"/>
</dbReference>
<accession>A0ABN1HII4</accession>
<dbReference type="InterPro" id="IPR050545">
    <property type="entry name" value="Mycobact_MmpL"/>
</dbReference>
<evidence type="ECO:0000259" key="8">
    <source>
        <dbReference type="Pfam" id="PF03176"/>
    </source>
</evidence>
<evidence type="ECO:0000313" key="9">
    <source>
        <dbReference type="EMBL" id="GAA0652044.1"/>
    </source>
</evidence>
<organism evidence="9 10">
    <name type="scientific">Streptomyces thermocarboxydovorans</name>
    <dbReference type="NCBI Taxonomy" id="59298"/>
    <lineage>
        <taxon>Bacteria</taxon>
        <taxon>Bacillati</taxon>
        <taxon>Actinomycetota</taxon>
        <taxon>Actinomycetes</taxon>
        <taxon>Kitasatosporales</taxon>
        <taxon>Streptomycetaceae</taxon>
        <taxon>Streptomyces</taxon>
    </lineage>
</organism>
<keyword evidence="5 7" id="KW-0472">Membrane</keyword>
<keyword evidence="3 7" id="KW-0812">Transmembrane</keyword>
<sequence length="236" mass="25125">MHELRDDVLPRTPGGERVLLGGPNASTIDAADEAASRLPLMIAVVIAVSMLLLIALVRSVTIAVQAAVMNLLSIGAAYGVVVAVVQWGWLGPALGFPTAMPVTTWVPMMMFPVLFGLSMDYQVFLISRVREEYQRTGDTRVAVARVLAGTARVITAAAAIMIAVFTTSLLGHDISVKQGSLGMAVAVLIDATVVRMVLVPAVMELCGKANWWMPGRRTPKTTTSESPAEVEEAVRV</sequence>